<sequence>MSATTLPTARQFVTQLLNSLSSIEPVGDAAPPTNPLQNVPEEVKKQLLSLQVLFPNEFVPALDLLDRRLVTRLHIRDNEYEHKNNTPHHPQPPQLNPEYNTMTKPHTPHQPTHPHRPHRTIYYVRSAQTRSTRFSTSIDTTSSYEVRLHAWTCSCPAFTFSAFPAVSAPPLPSTSPPLPHIPTSPSKVKAYPILSLSRHAETSAQGGKEAWVFGGVALDHGMPPVCKHLLACVLVERCKGLFAGFVEEKGVCVEEAAGWAAGWGD</sequence>
<organism evidence="2 3">
    <name type="scientific">Plenodomus tracheiphilus IPT5</name>
    <dbReference type="NCBI Taxonomy" id="1408161"/>
    <lineage>
        <taxon>Eukaryota</taxon>
        <taxon>Fungi</taxon>
        <taxon>Dikarya</taxon>
        <taxon>Ascomycota</taxon>
        <taxon>Pezizomycotina</taxon>
        <taxon>Dothideomycetes</taxon>
        <taxon>Pleosporomycetidae</taxon>
        <taxon>Pleosporales</taxon>
        <taxon>Pleosporineae</taxon>
        <taxon>Leptosphaeriaceae</taxon>
        <taxon>Plenodomus</taxon>
    </lineage>
</organism>
<dbReference type="AlphaFoldDB" id="A0A6A7BID2"/>
<name>A0A6A7BID2_9PLEO</name>
<dbReference type="EMBL" id="MU006291">
    <property type="protein sequence ID" value="KAF2855256.1"/>
    <property type="molecule type" value="Genomic_DNA"/>
</dbReference>
<evidence type="ECO:0008006" key="4">
    <source>
        <dbReference type="Google" id="ProtNLM"/>
    </source>
</evidence>
<protein>
    <recommendedName>
        <fullName evidence="4">SWIM-type domain-containing protein</fullName>
    </recommendedName>
</protein>
<evidence type="ECO:0000313" key="2">
    <source>
        <dbReference type="EMBL" id="KAF2855256.1"/>
    </source>
</evidence>
<dbReference type="OrthoDB" id="5413281at2759"/>
<evidence type="ECO:0000256" key="1">
    <source>
        <dbReference type="SAM" id="MobiDB-lite"/>
    </source>
</evidence>
<keyword evidence="3" id="KW-1185">Reference proteome</keyword>
<dbReference type="Proteomes" id="UP000799423">
    <property type="component" value="Unassembled WGS sequence"/>
</dbReference>
<reference evidence="2" key="1">
    <citation type="submission" date="2020-01" db="EMBL/GenBank/DDBJ databases">
        <authorList>
            <consortium name="DOE Joint Genome Institute"/>
            <person name="Haridas S."/>
            <person name="Albert R."/>
            <person name="Binder M."/>
            <person name="Bloem J."/>
            <person name="Labutti K."/>
            <person name="Salamov A."/>
            <person name="Andreopoulos B."/>
            <person name="Baker S.E."/>
            <person name="Barry K."/>
            <person name="Bills G."/>
            <person name="Bluhm B.H."/>
            <person name="Cannon C."/>
            <person name="Castanera R."/>
            <person name="Culley D.E."/>
            <person name="Daum C."/>
            <person name="Ezra D."/>
            <person name="Gonzalez J.B."/>
            <person name="Henrissat B."/>
            <person name="Kuo A."/>
            <person name="Liang C."/>
            <person name="Lipzen A."/>
            <person name="Lutzoni F."/>
            <person name="Magnuson J."/>
            <person name="Mondo S."/>
            <person name="Nolan M."/>
            <person name="Ohm R."/>
            <person name="Pangilinan J."/>
            <person name="Park H.-J."/>
            <person name="Ramirez L."/>
            <person name="Alfaro M."/>
            <person name="Sun H."/>
            <person name="Tritt A."/>
            <person name="Yoshinaga Y."/>
            <person name="Zwiers L.-H."/>
            <person name="Turgeon B.G."/>
            <person name="Goodwin S.B."/>
            <person name="Spatafora J.W."/>
            <person name="Crous P.W."/>
            <person name="Grigoriev I.V."/>
        </authorList>
    </citation>
    <scope>NUCLEOTIDE SEQUENCE</scope>
    <source>
        <strain evidence="2">IPT5</strain>
    </source>
</reference>
<proteinExistence type="predicted"/>
<feature type="region of interest" description="Disordered" evidence="1">
    <location>
        <begin position="80"/>
        <end position="117"/>
    </location>
</feature>
<gene>
    <name evidence="2" type="ORF">T440DRAFT_441272</name>
</gene>
<accession>A0A6A7BID2</accession>
<evidence type="ECO:0000313" key="3">
    <source>
        <dbReference type="Proteomes" id="UP000799423"/>
    </source>
</evidence>